<protein>
    <submittedName>
        <fullName evidence="1">3-methyladenine DNA glycosylase</fullName>
    </submittedName>
</protein>
<evidence type="ECO:0000313" key="1">
    <source>
        <dbReference type="EMBL" id="XCG64742.1"/>
    </source>
</evidence>
<organism evidence="1">
    <name type="scientific">Nakamurella sp. A5-74</name>
    <dbReference type="NCBI Taxonomy" id="3158264"/>
    <lineage>
        <taxon>Bacteria</taxon>
        <taxon>Bacillati</taxon>
        <taxon>Actinomycetota</taxon>
        <taxon>Actinomycetes</taxon>
        <taxon>Nakamurellales</taxon>
        <taxon>Nakamurellaceae</taxon>
        <taxon>Nakamurella</taxon>
    </lineage>
</organism>
<proteinExistence type="predicted"/>
<gene>
    <name evidence="1" type="ORF">ABLG96_05350</name>
</gene>
<reference evidence="1" key="1">
    <citation type="submission" date="2024-05" db="EMBL/GenBank/DDBJ databases">
        <authorList>
            <person name="Cai S.Y."/>
            <person name="Jin L.M."/>
            <person name="Li H.R."/>
        </authorList>
    </citation>
    <scope>NUCLEOTIDE SEQUENCE</scope>
    <source>
        <strain evidence="1">A5-74</strain>
    </source>
</reference>
<name>A0AAU8DRV2_9ACTN</name>
<dbReference type="AlphaFoldDB" id="A0AAU8DRV2"/>
<sequence>MTGHAVRTGSVAPTAVLERTDWERRKAEHATAVDELTAGHRARASTGRRHPVEDFLHTYYSLRPSQLRRWHPGLGVGLLDAGERAEWRFHRTEARVTTVDAAAMVQAHDDQIRFVAQLLRASGERPAQFGCFGLHEWAMVYRADPDDIRHGGIPLRLGSAGTDAVVEQHPVKCSHYDAFRFFTPAARGRNLLQLSLSERVATEQPGCLHVGMDLYKWAYKLLPAVSGELLLDCYRLARRIREVDMRASPYDLSALDLVPIAIETPEGKAEYVARQREFAAEGAPLRDRVRAVAEQLLAT</sequence>
<accession>A0AAU8DRV2</accession>
<dbReference type="EMBL" id="CP159218">
    <property type="protein sequence ID" value="XCG64742.1"/>
    <property type="molecule type" value="Genomic_DNA"/>
</dbReference>
<dbReference type="RefSeq" id="WP_353650354.1">
    <property type="nucleotide sequence ID" value="NZ_CP159218.1"/>
</dbReference>